<dbReference type="Pfam" id="PF25870">
    <property type="entry name" value="WHD_UFL1_5th"/>
    <property type="match status" value="1"/>
</dbReference>
<sequence length="371" mass="42022">PCNISLSRLSERNCVELIGLLVKEGLLNVIYTTDGKDIITEQRLIREILDEIYANGGRINIVDLAQHLRIDLTYIEGKVGDVCKEDPTLQFILGQFISANYTNRLVEEINDMLVERGLIPFSDLIRQFDLPTEYLNSIVTNRIIGSALNGIKYESGTLYTENYVRLQQNILIGYLQAALLPVRVNEIIKNTRVNENLIQGLIVNLIRENRINGTLIGTTRESSIFNPKVYTDAQAKYIDSFFTQNGYIEYSLVRNLGVTDPEGQTKLVLKDRQQTLYLISGCVDLPKFLPQLEMNIEQGLVSNEYVDLTTLIPNSFTDNDIEKLLKSEGSIKEVIKSSGGELLSNTFVISKELQDKIDKKLNEICQEYAEK</sequence>
<organism evidence="2 3">
    <name type="scientific">Adineta ricciae</name>
    <name type="common">Rotifer</name>
    <dbReference type="NCBI Taxonomy" id="249248"/>
    <lineage>
        <taxon>Eukaryota</taxon>
        <taxon>Metazoa</taxon>
        <taxon>Spiralia</taxon>
        <taxon>Gnathifera</taxon>
        <taxon>Rotifera</taxon>
        <taxon>Eurotatoria</taxon>
        <taxon>Bdelloidea</taxon>
        <taxon>Adinetida</taxon>
        <taxon>Adinetidae</taxon>
        <taxon>Adineta</taxon>
    </lineage>
</organism>
<feature type="non-terminal residue" evidence="2">
    <location>
        <position position="371"/>
    </location>
</feature>
<dbReference type="InterPro" id="IPR056579">
    <property type="entry name" value="Ufl1_N"/>
</dbReference>
<dbReference type="GO" id="GO:0034976">
    <property type="term" value="P:response to endoplasmic reticulum stress"/>
    <property type="evidence" value="ECO:0007669"/>
    <property type="project" value="TreeGrafter"/>
</dbReference>
<proteinExistence type="predicted"/>
<reference evidence="2" key="1">
    <citation type="submission" date="2021-02" db="EMBL/GenBank/DDBJ databases">
        <authorList>
            <person name="Nowell W R."/>
        </authorList>
    </citation>
    <scope>NUCLEOTIDE SEQUENCE</scope>
</reference>
<dbReference type="InterPro" id="IPR018611">
    <property type="entry name" value="Ufl1"/>
</dbReference>
<evidence type="ECO:0000259" key="1">
    <source>
        <dbReference type="Pfam" id="PF09743"/>
    </source>
</evidence>
<dbReference type="GO" id="GO:0032434">
    <property type="term" value="P:regulation of proteasomal ubiquitin-dependent protein catabolic process"/>
    <property type="evidence" value="ECO:0007669"/>
    <property type="project" value="TreeGrafter"/>
</dbReference>
<evidence type="ECO:0000313" key="3">
    <source>
        <dbReference type="Proteomes" id="UP000663828"/>
    </source>
</evidence>
<keyword evidence="3" id="KW-1185">Reference proteome</keyword>
<dbReference type="GO" id="GO:1990592">
    <property type="term" value="P:protein K69-linked ufmylation"/>
    <property type="evidence" value="ECO:0007669"/>
    <property type="project" value="TreeGrafter"/>
</dbReference>
<dbReference type="AlphaFoldDB" id="A0A816HD25"/>
<protein>
    <recommendedName>
        <fullName evidence="1">E3 UFM1-protein ligase 1-like N-terminal domain-containing protein</fullName>
    </recommendedName>
</protein>
<dbReference type="PANTHER" id="PTHR31057:SF0">
    <property type="entry name" value="E3 UFM1-PROTEIN LIGASE 1"/>
    <property type="match status" value="1"/>
</dbReference>
<dbReference type="Pfam" id="PF09743">
    <property type="entry name" value="E3_UFM1_ligase"/>
    <property type="match status" value="1"/>
</dbReference>
<gene>
    <name evidence="2" type="ORF">XAT740_LOCUS61408</name>
</gene>
<dbReference type="GO" id="GO:0061666">
    <property type="term" value="F:UFM1 ligase activity"/>
    <property type="evidence" value="ECO:0007669"/>
    <property type="project" value="InterPro"/>
</dbReference>
<comment type="caution">
    <text evidence="2">The sequence shown here is derived from an EMBL/GenBank/DDBJ whole genome shotgun (WGS) entry which is preliminary data.</text>
</comment>
<feature type="domain" description="E3 UFM1-protein ligase 1-like N-terminal" evidence="1">
    <location>
        <begin position="6"/>
        <end position="262"/>
    </location>
</feature>
<name>A0A816HD25_ADIRI</name>
<feature type="non-terminal residue" evidence="2">
    <location>
        <position position="1"/>
    </location>
</feature>
<dbReference type="Proteomes" id="UP000663828">
    <property type="component" value="Unassembled WGS sequence"/>
</dbReference>
<dbReference type="EMBL" id="CAJNOR010016109">
    <property type="protein sequence ID" value="CAF1684183.1"/>
    <property type="molecule type" value="Genomic_DNA"/>
</dbReference>
<dbReference type="PANTHER" id="PTHR31057">
    <property type="entry name" value="E3 UFM1-PROTEIN LIGASE 1"/>
    <property type="match status" value="1"/>
</dbReference>
<evidence type="ECO:0000313" key="2">
    <source>
        <dbReference type="EMBL" id="CAF1684183.1"/>
    </source>
</evidence>
<accession>A0A816HD25</accession>
<dbReference type="GO" id="GO:0005789">
    <property type="term" value="C:endoplasmic reticulum membrane"/>
    <property type="evidence" value="ECO:0007669"/>
    <property type="project" value="TreeGrafter"/>
</dbReference>